<feature type="transmembrane region" description="Helical" evidence="1">
    <location>
        <begin position="22"/>
        <end position="44"/>
    </location>
</feature>
<accession>A0A8X7CPV6</accession>
<evidence type="ECO:0000313" key="2">
    <source>
        <dbReference type="EMBL" id="GFY71857.1"/>
    </source>
</evidence>
<protein>
    <submittedName>
        <fullName evidence="2">Uncharacterized protein</fullName>
    </submittedName>
</protein>
<organism evidence="2 3">
    <name type="scientific">Trichonephila inaurata madagascariensis</name>
    <dbReference type="NCBI Taxonomy" id="2747483"/>
    <lineage>
        <taxon>Eukaryota</taxon>
        <taxon>Metazoa</taxon>
        <taxon>Ecdysozoa</taxon>
        <taxon>Arthropoda</taxon>
        <taxon>Chelicerata</taxon>
        <taxon>Arachnida</taxon>
        <taxon>Araneae</taxon>
        <taxon>Araneomorphae</taxon>
        <taxon>Entelegynae</taxon>
        <taxon>Araneoidea</taxon>
        <taxon>Nephilidae</taxon>
        <taxon>Trichonephila</taxon>
        <taxon>Trichonephila inaurata</taxon>
    </lineage>
</organism>
<evidence type="ECO:0000256" key="1">
    <source>
        <dbReference type="SAM" id="Phobius"/>
    </source>
</evidence>
<keyword evidence="3" id="KW-1185">Reference proteome</keyword>
<keyword evidence="1" id="KW-1133">Transmembrane helix</keyword>
<comment type="caution">
    <text evidence="2">The sequence shown here is derived from an EMBL/GenBank/DDBJ whole genome shotgun (WGS) entry which is preliminary data.</text>
</comment>
<evidence type="ECO:0000313" key="3">
    <source>
        <dbReference type="Proteomes" id="UP000886998"/>
    </source>
</evidence>
<gene>
    <name evidence="2" type="ORF">TNIN_184731</name>
</gene>
<keyword evidence="1" id="KW-0812">Transmembrane</keyword>
<dbReference type="Proteomes" id="UP000886998">
    <property type="component" value="Unassembled WGS sequence"/>
</dbReference>
<reference evidence="2" key="1">
    <citation type="submission" date="2020-08" db="EMBL/GenBank/DDBJ databases">
        <title>Multicomponent nature underlies the extraordinary mechanical properties of spider dragline silk.</title>
        <authorList>
            <person name="Kono N."/>
            <person name="Nakamura H."/>
            <person name="Mori M."/>
            <person name="Yoshida Y."/>
            <person name="Ohtoshi R."/>
            <person name="Malay A.D."/>
            <person name="Moran D.A.P."/>
            <person name="Tomita M."/>
            <person name="Numata K."/>
            <person name="Arakawa K."/>
        </authorList>
    </citation>
    <scope>NUCLEOTIDE SEQUENCE</scope>
</reference>
<name>A0A8X7CPV6_9ARAC</name>
<sequence length="80" mass="8727">MFLPLSSDIPAASFISLTFTRLWSSMILSLLLIVSGVVDILAFLHMGPSFGLPSYSRDVRLSLNLPAHFLTVDMEGGETL</sequence>
<proteinExistence type="predicted"/>
<dbReference type="AlphaFoldDB" id="A0A8X7CPV6"/>
<dbReference type="EMBL" id="BMAV01019132">
    <property type="protein sequence ID" value="GFY71857.1"/>
    <property type="molecule type" value="Genomic_DNA"/>
</dbReference>
<keyword evidence="1" id="KW-0472">Membrane</keyword>